<evidence type="ECO:0000256" key="2">
    <source>
        <dbReference type="RuleBase" id="RU003616"/>
    </source>
</evidence>
<reference evidence="4 5" key="1">
    <citation type="submission" date="2019-10" db="EMBL/GenBank/DDBJ databases">
        <title>Prolixibacter strains distinguished by the presence of nitrate reductase genes were adept at nitrate-dependent anaerobic corrosion of metallic iron and carbon steel.</title>
        <authorList>
            <person name="Iino T."/>
            <person name="Shono N."/>
            <person name="Ito K."/>
            <person name="Nakamura R."/>
            <person name="Sueoka K."/>
            <person name="Harayama S."/>
            <person name="Ohkuma M."/>
        </authorList>
    </citation>
    <scope>NUCLEOTIDE SEQUENCE [LARGE SCALE GENOMIC DNA]</scope>
    <source>
        <strain evidence="4 5">JCM 13498</strain>
    </source>
</reference>
<dbReference type="Pfam" id="PF00011">
    <property type="entry name" value="HSP20"/>
    <property type="match status" value="1"/>
</dbReference>
<dbReference type="AlphaFoldDB" id="A0A5M4B3D0"/>
<name>A0A5M4B3D0_9BACT</name>
<evidence type="ECO:0000313" key="4">
    <source>
        <dbReference type="EMBL" id="GET34381.1"/>
    </source>
</evidence>
<gene>
    <name evidence="4" type="ORF">PbJCM13498_32440</name>
</gene>
<evidence type="ECO:0000259" key="3">
    <source>
        <dbReference type="PROSITE" id="PS01031"/>
    </source>
</evidence>
<feature type="domain" description="SHSP" evidence="3">
    <location>
        <begin position="59"/>
        <end position="171"/>
    </location>
</feature>
<evidence type="ECO:0000313" key="5">
    <source>
        <dbReference type="Proteomes" id="UP000391834"/>
    </source>
</evidence>
<accession>A0A5M4B3D0</accession>
<dbReference type="EMBL" id="BLAX01000001">
    <property type="protein sequence ID" value="GET34381.1"/>
    <property type="molecule type" value="Genomic_DNA"/>
</dbReference>
<dbReference type="Proteomes" id="UP000391834">
    <property type="component" value="Unassembled WGS sequence"/>
</dbReference>
<dbReference type="SUPFAM" id="SSF49764">
    <property type="entry name" value="HSP20-like chaperones"/>
    <property type="match status" value="1"/>
</dbReference>
<proteinExistence type="inferred from homology"/>
<dbReference type="InterPro" id="IPR031107">
    <property type="entry name" value="Small_HSP"/>
</dbReference>
<keyword evidence="5" id="KW-1185">Reference proteome</keyword>
<dbReference type="InterPro" id="IPR002068">
    <property type="entry name" value="A-crystallin/Hsp20_dom"/>
</dbReference>
<dbReference type="CDD" id="cd06464">
    <property type="entry name" value="ACD_sHsps-like"/>
    <property type="match status" value="1"/>
</dbReference>
<organism evidence="4 5">
    <name type="scientific">Prolixibacter bellariivorans</name>
    <dbReference type="NCBI Taxonomy" id="314319"/>
    <lineage>
        <taxon>Bacteria</taxon>
        <taxon>Pseudomonadati</taxon>
        <taxon>Bacteroidota</taxon>
        <taxon>Bacteroidia</taxon>
        <taxon>Marinilabiliales</taxon>
        <taxon>Prolixibacteraceae</taxon>
        <taxon>Prolixibacter</taxon>
    </lineage>
</organism>
<dbReference type="Gene3D" id="2.60.40.790">
    <property type="match status" value="1"/>
</dbReference>
<comment type="caution">
    <text evidence="4">The sequence shown here is derived from an EMBL/GenBank/DDBJ whole genome shotgun (WGS) entry which is preliminary data.</text>
</comment>
<protein>
    <recommendedName>
        <fullName evidence="3">SHSP domain-containing protein</fullName>
    </recommendedName>
</protein>
<comment type="similarity">
    <text evidence="1 2">Belongs to the small heat shock protein (HSP20) family.</text>
</comment>
<dbReference type="InterPro" id="IPR008978">
    <property type="entry name" value="HSP20-like_chaperone"/>
</dbReference>
<sequence>MVYRLNKVGQKLKINIEEINVLKEENIMLNLMTYSNAYPKMKSNNDLLDKLLNDSVWNDSFASSRPKANVKEEKDQFVIELVAPGFTKEQINIHLEKEILTIKGESAKEQQEKVRYTTREFVAGDFSRRFSVPDSVDTENITAEFNNGILEIRLPKREENIDKGPRTIKIG</sequence>
<dbReference type="PANTHER" id="PTHR11527">
    <property type="entry name" value="HEAT-SHOCK PROTEIN 20 FAMILY MEMBER"/>
    <property type="match status" value="1"/>
</dbReference>
<dbReference type="PROSITE" id="PS01031">
    <property type="entry name" value="SHSP"/>
    <property type="match status" value="1"/>
</dbReference>
<evidence type="ECO:0000256" key="1">
    <source>
        <dbReference type="PROSITE-ProRule" id="PRU00285"/>
    </source>
</evidence>